<gene>
    <name evidence="1" type="ORF">NIASO_14155</name>
</gene>
<dbReference type="InterPro" id="IPR013785">
    <property type="entry name" value="Aldolase_TIM"/>
</dbReference>
<sequence>MGCSKGASQVQSPAASSFKIFNSIHYSNTPDLTSKGVHALNIFYENALITPDPANPTDKLPDSTKIVAAAKKSLSNTNTPVTLDIESWSYAAAQLPTTIERYIQVVKIFKKTNPQSPVGYYGAIPQNKYNWNNIQPVGSANYVNWQKTNNALTPLANVVDIFFPACYTFNTDTLAWKNFVTAVVSEAKKYNTGKHIYAYIWPQFHEGTGLDLQFVPAAVWKFELETLYPLTDGVVIWSGNKAAGGSTISWDENSPWWQETQAFIARHQIH</sequence>
<dbReference type="RefSeq" id="WP_025298957.1">
    <property type="nucleotide sequence ID" value="NZ_CP007035.1"/>
</dbReference>
<evidence type="ECO:0008006" key="3">
    <source>
        <dbReference type="Google" id="ProtNLM"/>
    </source>
</evidence>
<evidence type="ECO:0000313" key="1">
    <source>
        <dbReference type="EMBL" id="AHF17783.1"/>
    </source>
</evidence>
<dbReference type="Proteomes" id="UP000003586">
    <property type="component" value="Chromosome"/>
</dbReference>
<proteinExistence type="predicted"/>
<reference evidence="1 2" key="1">
    <citation type="submission" date="2013-12" db="EMBL/GenBank/DDBJ databases">
        <authorList>
            <consortium name="DOE Joint Genome Institute"/>
            <person name="Eisen J."/>
            <person name="Huntemann M."/>
            <person name="Han J."/>
            <person name="Chen A."/>
            <person name="Kyrpides N."/>
            <person name="Mavromatis K."/>
            <person name="Markowitz V."/>
            <person name="Palaniappan K."/>
            <person name="Ivanova N."/>
            <person name="Schaumberg A."/>
            <person name="Pati A."/>
            <person name="Liolios K."/>
            <person name="Nordberg H.P."/>
            <person name="Cantor M.N."/>
            <person name="Hua S.X."/>
            <person name="Woyke T."/>
        </authorList>
    </citation>
    <scope>NUCLEOTIDE SEQUENCE [LARGE SCALE GENOMIC DNA]</scope>
    <source>
        <strain evidence="2">DSM 19437</strain>
    </source>
</reference>
<dbReference type="KEGG" id="nso:NIASO_14155"/>
<keyword evidence="2" id="KW-1185">Reference proteome</keyword>
<dbReference type="STRING" id="929713.NIASO_14155"/>
<name>W0F7K2_9BACT</name>
<protein>
    <recommendedName>
        <fullName evidence="3">GH26 domain-containing protein</fullName>
    </recommendedName>
</protein>
<dbReference type="Gene3D" id="3.20.20.70">
    <property type="entry name" value="Aldolase class I"/>
    <property type="match status" value="1"/>
</dbReference>
<dbReference type="OrthoDB" id="9086561at2"/>
<dbReference type="HOGENOM" id="CLU_955826_0_0_10"/>
<dbReference type="AlphaFoldDB" id="W0F7K2"/>
<evidence type="ECO:0000313" key="2">
    <source>
        <dbReference type="Proteomes" id="UP000003586"/>
    </source>
</evidence>
<accession>W0F7K2</accession>
<organism evidence="1 2">
    <name type="scientific">Niabella soli DSM 19437</name>
    <dbReference type="NCBI Taxonomy" id="929713"/>
    <lineage>
        <taxon>Bacteria</taxon>
        <taxon>Pseudomonadati</taxon>
        <taxon>Bacteroidota</taxon>
        <taxon>Chitinophagia</taxon>
        <taxon>Chitinophagales</taxon>
        <taxon>Chitinophagaceae</taxon>
        <taxon>Niabella</taxon>
    </lineage>
</organism>
<dbReference type="eggNOG" id="ENOG5031VDB">
    <property type="taxonomic scope" value="Bacteria"/>
</dbReference>
<dbReference type="EMBL" id="CP007035">
    <property type="protein sequence ID" value="AHF17783.1"/>
    <property type="molecule type" value="Genomic_DNA"/>
</dbReference>